<dbReference type="GeneID" id="19016449"/>
<dbReference type="PROSITE" id="PS50222">
    <property type="entry name" value="EF_HAND_2"/>
    <property type="match status" value="1"/>
</dbReference>
<evidence type="ECO:0000256" key="2">
    <source>
        <dbReference type="SAM" id="Coils"/>
    </source>
</evidence>
<keyword evidence="4" id="KW-1133">Transmembrane helix</keyword>
<dbReference type="AlphaFoldDB" id="K8EE54"/>
<gene>
    <name evidence="6" type="ORF">Bathy04g04230</name>
</gene>
<protein>
    <recommendedName>
        <fullName evidence="5">EF-hand domain-containing protein</fullName>
    </recommendedName>
</protein>
<dbReference type="InterPro" id="IPR002048">
    <property type="entry name" value="EF_hand_dom"/>
</dbReference>
<feature type="region of interest" description="Disordered" evidence="3">
    <location>
        <begin position="25"/>
        <end position="65"/>
    </location>
</feature>
<evidence type="ECO:0000256" key="3">
    <source>
        <dbReference type="SAM" id="MobiDB-lite"/>
    </source>
</evidence>
<evidence type="ECO:0000313" key="6">
    <source>
        <dbReference type="EMBL" id="CCO16362.1"/>
    </source>
</evidence>
<dbReference type="RefSeq" id="XP_007513837.1">
    <property type="nucleotide sequence ID" value="XM_007513775.1"/>
</dbReference>
<dbReference type="Proteomes" id="UP000198341">
    <property type="component" value="Chromosome 4"/>
</dbReference>
<sequence length="966" mass="106890">MNQRTGANERTKSFSVAPKMNARWHVGPAFDPHEEELAEEKKKRNATNANTSFPGGSGGNEAPIKSDGLEREEMHAWSDLSKLFKTFAAICFVLLVLPTLFGSTPHKNAARKVGRASVRASRYVSKPFSKKRSYSFPAHDGYDETLDDAYSNPREYDNAIKEYEDAKSAFDKLDEQLGEGSIDEVLSEDVRQKYEEALFNKQAAELKRDFEDSMEKKKKEWTGTMKGASCADKTRHLLESYVEHYSCRFDAKYGSLSPMMNFPVVREDYENAGERETRALATSTSVADAIKWSAELSDDEKDSDMKKQMSAGGLAVSTWLRFYSEKKKEVLGLRDDGTLTWDVLTKETRRYQPIERYNPPPAPAPAPRKAAHVPAPVPRQAAYGIDVAVVNEGAFAKMDTDGDGSISVDEVTNAALKGEVDLKDGVVEEIVQSKSYKNAALSAEELAMLDAEMKADVAPKKSMFSNLFGRRKLLKKKNKDDGGGGGGGGNWGANPSEYRSPFDAEAPSASSSETEYDQQTVDPLYFTVNVFANNFPENVATVAKESATLMRALRLPGVARVFSGNPFKMRDASRITDEYSEQGSGYFSSPGGMISFATAKLSANGGNGFVNAELRSECELANRCGSRWASTPISTNEGKTEYQTVPDYAGGGKLPDVVSVPSISYKKALEGGYPLLSIVEDSDKDTFIQAADEALNDRAVPAVLFSNVKTNTWQFVEDLKKRYKSGYNIFAVAPGHEHNPRRPVFLPLDDHALAWTFFNEYYPTETSVGGTAIALIVRDDVSNLGFNDWLAENKIVACDCNLGTCAAATGVKYEEVKYTIESYKPQKSSWEEATKTHQAKTAEWNNYDRLAQRLKESQTVDFQEQLEADQKALTAKKELEQAERELKAANAAMSAAKKSAAEKKRSIWNDGWGDFDGFRRRNLLKKKNKKNRGDGGGAVAARNTFETPPAYCDIDDYIDNEDDVWA</sequence>
<keyword evidence="2" id="KW-0175">Coiled coil</keyword>
<keyword evidence="4" id="KW-0472">Membrane</keyword>
<dbReference type="InterPro" id="IPR018247">
    <property type="entry name" value="EF_Hand_1_Ca_BS"/>
</dbReference>
<feature type="coiled-coil region" evidence="2">
    <location>
        <begin position="863"/>
        <end position="899"/>
    </location>
</feature>
<dbReference type="InterPro" id="IPR011992">
    <property type="entry name" value="EF-hand-dom_pair"/>
</dbReference>
<keyword evidence="4" id="KW-0812">Transmembrane</keyword>
<keyword evidence="7" id="KW-1185">Reference proteome</keyword>
<accession>K8EE54</accession>
<dbReference type="PROSITE" id="PS00018">
    <property type="entry name" value="EF_HAND_1"/>
    <property type="match status" value="1"/>
</dbReference>
<feature type="domain" description="EF-hand" evidence="5">
    <location>
        <begin position="394"/>
        <end position="421"/>
    </location>
</feature>
<name>K8EE54_9CHLO</name>
<dbReference type="EMBL" id="FO082275">
    <property type="protein sequence ID" value="CCO16362.1"/>
    <property type="molecule type" value="Genomic_DNA"/>
</dbReference>
<dbReference type="GO" id="GO:0005509">
    <property type="term" value="F:calcium ion binding"/>
    <property type="evidence" value="ECO:0007669"/>
    <property type="project" value="InterPro"/>
</dbReference>
<keyword evidence="1" id="KW-0106">Calcium</keyword>
<dbReference type="SUPFAM" id="SSF47473">
    <property type="entry name" value="EF-hand"/>
    <property type="match status" value="1"/>
</dbReference>
<feature type="compositionally biased region" description="Low complexity" evidence="3">
    <location>
        <begin position="504"/>
        <end position="513"/>
    </location>
</feature>
<evidence type="ECO:0000256" key="1">
    <source>
        <dbReference type="ARBA" id="ARBA00022837"/>
    </source>
</evidence>
<organism evidence="6 7">
    <name type="scientific">Bathycoccus prasinos</name>
    <dbReference type="NCBI Taxonomy" id="41875"/>
    <lineage>
        <taxon>Eukaryota</taxon>
        <taxon>Viridiplantae</taxon>
        <taxon>Chlorophyta</taxon>
        <taxon>Mamiellophyceae</taxon>
        <taxon>Mamiellales</taxon>
        <taxon>Bathycoccaceae</taxon>
        <taxon>Bathycoccus</taxon>
    </lineage>
</organism>
<feature type="region of interest" description="Disordered" evidence="3">
    <location>
        <begin position="476"/>
        <end position="516"/>
    </location>
</feature>
<proteinExistence type="predicted"/>
<evidence type="ECO:0000313" key="7">
    <source>
        <dbReference type="Proteomes" id="UP000198341"/>
    </source>
</evidence>
<evidence type="ECO:0000259" key="5">
    <source>
        <dbReference type="PROSITE" id="PS50222"/>
    </source>
</evidence>
<feature type="transmembrane region" description="Helical" evidence="4">
    <location>
        <begin position="83"/>
        <end position="101"/>
    </location>
</feature>
<dbReference type="KEGG" id="bpg:Bathy04g04230"/>
<evidence type="ECO:0000256" key="4">
    <source>
        <dbReference type="SAM" id="Phobius"/>
    </source>
</evidence>
<reference evidence="6 7" key="1">
    <citation type="submission" date="2011-10" db="EMBL/GenBank/DDBJ databases">
        <authorList>
            <person name="Genoscope - CEA"/>
        </authorList>
    </citation>
    <scope>NUCLEOTIDE SEQUENCE [LARGE SCALE GENOMIC DNA]</scope>
    <source>
        <strain evidence="6 7">RCC 1105</strain>
    </source>
</reference>